<protein>
    <recommendedName>
        <fullName evidence="5">Lipoprotein</fullName>
    </recommendedName>
</protein>
<feature type="chain" id="PRO_5038701034" description="Lipoprotein" evidence="2">
    <location>
        <begin position="22"/>
        <end position="205"/>
    </location>
</feature>
<keyword evidence="2" id="KW-0732">Signal</keyword>
<dbReference type="EMBL" id="JACCFW010000001">
    <property type="protein sequence ID" value="NYJ73114.1"/>
    <property type="molecule type" value="Genomic_DNA"/>
</dbReference>
<feature type="compositionally biased region" description="Low complexity" evidence="1">
    <location>
        <begin position="66"/>
        <end position="83"/>
    </location>
</feature>
<gene>
    <name evidence="3" type="ORF">HNR15_000077</name>
</gene>
<dbReference type="AlphaFoldDB" id="A0A853DDE3"/>
<dbReference type="PROSITE" id="PS51257">
    <property type="entry name" value="PROKAR_LIPOPROTEIN"/>
    <property type="match status" value="1"/>
</dbReference>
<dbReference type="RefSeq" id="WP_179478157.1">
    <property type="nucleotide sequence ID" value="NZ_JACCFW010000001.1"/>
</dbReference>
<keyword evidence="4" id="KW-1185">Reference proteome</keyword>
<evidence type="ECO:0008006" key="5">
    <source>
        <dbReference type="Google" id="ProtNLM"/>
    </source>
</evidence>
<evidence type="ECO:0000256" key="1">
    <source>
        <dbReference type="SAM" id="MobiDB-lite"/>
    </source>
</evidence>
<feature type="signal peptide" evidence="2">
    <location>
        <begin position="1"/>
        <end position="21"/>
    </location>
</feature>
<evidence type="ECO:0000313" key="4">
    <source>
        <dbReference type="Proteomes" id="UP000571817"/>
    </source>
</evidence>
<name>A0A853DDE3_9MICO</name>
<evidence type="ECO:0000313" key="3">
    <source>
        <dbReference type="EMBL" id="NYJ73114.1"/>
    </source>
</evidence>
<comment type="caution">
    <text evidence="3">The sequence shown here is derived from an EMBL/GenBank/DDBJ whole genome shotgun (WGS) entry which is preliminary data.</text>
</comment>
<evidence type="ECO:0000256" key="2">
    <source>
        <dbReference type="SAM" id="SignalP"/>
    </source>
</evidence>
<accession>A0A853DDE3</accession>
<proteinExistence type="predicted"/>
<organism evidence="3 4">
    <name type="scientific">Allobranchiibius huperziae</name>
    <dbReference type="NCBI Taxonomy" id="1874116"/>
    <lineage>
        <taxon>Bacteria</taxon>
        <taxon>Bacillati</taxon>
        <taxon>Actinomycetota</taxon>
        <taxon>Actinomycetes</taxon>
        <taxon>Micrococcales</taxon>
        <taxon>Dermacoccaceae</taxon>
        <taxon>Allobranchiibius</taxon>
    </lineage>
</organism>
<dbReference type="Proteomes" id="UP000571817">
    <property type="component" value="Unassembled WGS sequence"/>
</dbReference>
<sequence>MNNLRKLFVGTAGALVLAATAGCNSGGAGAGSATKYASTPATTTTVTATSTVTAPSTGQSNTVAASPSSRPSGTGTTRSQTSSAGVPTLGLEGWGTGVPNTRGFGDVRPHVIDNGGDPTGMVQDLTWSNWGGPTADGRGFGFFVPANEPVAGGIRVPAEIRAYDLTTCGGHPAYRHVIWWFPSKGETYKSALAHTTEAYDLCDGR</sequence>
<feature type="region of interest" description="Disordered" evidence="1">
    <location>
        <begin position="51"/>
        <end position="94"/>
    </location>
</feature>
<reference evidence="3 4" key="1">
    <citation type="submission" date="2020-07" db="EMBL/GenBank/DDBJ databases">
        <title>Sequencing the genomes of 1000 actinobacteria strains.</title>
        <authorList>
            <person name="Klenk H.-P."/>
        </authorList>
    </citation>
    <scope>NUCLEOTIDE SEQUENCE [LARGE SCALE GENOMIC DNA]</scope>
    <source>
        <strain evidence="3 4">DSM 29531</strain>
    </source>
</reference>